<evidence type="ECO:0000313" key="2">
    <source>
        <dbReference type="EMBL" id="MCA9755243.1"/>
    </source>
</evidence>
<dbReference type="EMBL" id="JAGQHS010000018">
    <property type="protein sequence ID" value="MCA9755243.1"/>
    <property type="molecule type" value="Genomic_DNA"/>
</dbReference>
<evidence type="ECO:0000313" key="3">
    <source>
        <dbReference type="Proteomes" id="UP000739538"/>
    </source>
</evidence>
<organism evidence="2 3">
    <name type="scientific">Eiseniibacteriota bacterium</name>
    <dbReference type="NCBI Taxonomy" id="2212470"/>
    <lineage>
        <taxon>Bacteria</taxon>
        <taxon>Candidatus Eiseniibacteriota</taxon>
    </lineage>
</organism>
<dbReference type="InterPro" id="IPR019243">
    <property type="entry name" value="DUF2202"/>
</dbReference>
<comment type="caution">
    <text evidence="2">The sequence shown here is derived from an EMBL/GenBank/DDBJ whole genome shotgun (WGS) entry which is preliminary data.</text>
</comment>
<proteinExistence type="predicted"/>
<protein>
    <submittedName>
        <fullName evidence="2">DUF2202 domain-containing protein</fullName>
    </submittedName>
</protein>
<dbReference type="CDD" id="cd01048">
    <property type="entry name" value="Ferritin_like_AB2"/>
    <property type="match status" value="1"/>
</dbReference>
<dbReference type="SUPFAM" id="SSF47240">
    <property type="entry name" value="Ferritin-like"/>
    <property type="match status" value="1"/>
</dbReference>
<gene>
    <name evidence="2" type="ORF">KDA27_05530</name>
</gene>
<sequence>MFEKERMRRALGLGVVAVSLGVAVSALAGGHQWGRSDGGDAELRGNAPLVLTTGERTELVRMREEEKMARDVYRTLGDQWGLTPFLHIQNSEEHHLAIVGDLLVRSGTKDPIQNDATGVFQSNEMRNLYTDLTRMGRTSPEAALRAGAKIEELDIADLTRAIQQARNPEIRGVYEGLRRASGNHLRAFNRNLDARGVSYVPQHLSQAEFRAIVDGQHESCGLCGGAGGAGCGNCSGAGNGRGAQMGNGKHGHRGMGKGANQAANQAGGCGGACGGGGMGCGGGRSSAR</sequence>
<dbReference type="InterPro" id="IPR009078">
    <property type="entry name" value="Ferritin-like_SF"/>
</dbReference>
<reference evidence="2" key="2">
    <citation type="journal article" date="2021" name="Microbiome">
        <title>Successional dynamics and alternative stable states in a saline activated sludge microbial community over 9 years.</title>
        <authorList>
            <person name="Wang Y."/>
            <person name="Ye J."/>
            <person name="Ju F."/>
            <person name="Liu L."/>
            <person name="Boyd J.A."/>
            <person name="Deng Y."/>
            <person name="Parks D.H."/>
            <person name="Jiang X."/>
            <person name="Yin X."/>
            <person name="Woodcroft B.J."/>
            <person name="Tyson G.W."/>
            <person name="Hugenholtz P."/>
            <person name="Polz M.F."/>
            <person name="Zhang T."/>
        </authorList>
    </citation>
    <scope>NUCLEOTIDE SEQUENCE</scope>
    <source>
        <strain evidence="2">HKST-UBA02</strain>
    </source>
</reference>
<name>A0A956SEE2_UNCEI</name>
<dbReference type="AlphaFoldDB" id="A0A956SEE2"/>
<accession>A0A956SEE2</accession>
<reference evidence="2" key="1">
    <citation type="submission" date="2020-04" db="EMBL/GenBank/DDBJ databases">
        <authorList>
            <person name="Zhang T."/>
        </authorList>
    </citation>
    <scope>NUCLEOTIDE SEQUENCE</scope>
    <source>
        <strain evidence="2">HKST-UBA02</strain>
    </source>
</reference>
<dbReference type="Proteomes" id="UP000739538">
    <property type="component" value="Unassembled WGS sequence"/>
</dbReference>
<evidence type="ECO:0000259" key="1">
    <source>
        <dbReference type="Pfam" id="PF09968"/>
    </source>
</evidence>
<dbReference type="InterPro" id="IPR012347">
    <property type="entry name" value="Ferritin-like"/>
</dbReference>
<dbReference type="Gene3D" id="1.20.1260.10">
    <property type="match status" value="1"/>
</dbReference>
<dbReference type="Pfam" id="PF09968">
    <property type="entry name" value="DUF2202"/>
    <property type="match status" value="1"/>
</dbReference>
<feature type="domain" description="DUF2202" evidence="1">
    <location>
        <begin position="58"/>
        <end position="214"/>
    </location>
</feature>